<dbReference type="GeneID" id="83205759"/>
<evidence type="ECO:0000313" key="3">
    <source>
        <dbReference type="Proteomes" id="UP001150941"/>
    </source>
</evidence>
<comment type="caution">
    <text evidence="2">The sequence shown here is derived from an EMBL/GenBank/DDBJ whole genome shotgun (WGS) entry which is preliminary data.</text>
</comment>
<dbReference type="EMBL" id="JAPQKS010000007">
    <property type="protein sequence ID" value="KAJ5219956.1"/>
    <property type="molecule type" value="Genomic_DNA"/>
</dbReference>
<feature type="region of interest" description="Disordered" evidence="1">
    <location>
        <begin position="137"/>
        <end position="374"/>
    </location>
</feature>
<feature type="compositionally biased region" description="Low complexity" evidence="1">
    <location>
        <begin position="16"/>
        <end position="29"/>
    </location>
</feature>
<evidence type="ECO:0000256" key="1">
    <source>
        <dbReference type="SAM" id="MobiDB-lite"/>
    </source>
</evidence>
<feature type="region of interest" description="Disordered" evidence="1">
    <location>
        <begin position="1"/>
        <end position="82"/>
    </location>
</feature>
<accession>A0A9W9NHK0</accession>
<feature type="compositionally biased region" description="Polar residues" evidence="1">
    <location>
        <begin position="347"/>
        <end position="359"/>
    </location>
</feature>
<name>A0A9W9NHK0_9EURO</name>
<sequence>MQSPLRNEVRYSPATRSSMRSFGSFGRQSTNSKGIRPSTPANDLSMPHVDAVSTKSTSDTTKDKLKGFGKRRRPSVGNILTGIQGGLQGLQEKIQQPLSAQSKEKKGQKKRSFSIGVGYTLIIPDYPVTEKLQNLFNLQGSTSPDRGENGRRASKSTEDTKPSQTFLPNTLDRVSASRQEESFFGDPFAKPQSNGPVTELTRSPRQSTEEPKPRTSTQLPLSPSANSALLSGRFYSQYQSGESPLSPLSPQHSRARSMPMTMPGYTLSQVAPSESDSSDWSKSQPRESNHEKEDKHAESQATPLFGRQLEQKDTTNSEHQPPEALPASPDPEYQNPQVEHTWDRSSPEPSTGPDQTVQSRKPVEPYLKPTDRVQQKNIAVSGVSVVSEHPFRDESLSVHRQSTPVELAAWSDDSSEKSSCRLLPIPGRSGRRRTFISVTLASSDHDDTHILISLCPRICVFALL</sequence>
<feature type="compositionally biased region" description="Low complexity" evidence="1">
    <location>
        <begin position="273"/>
        <end position="283"/>
    </location>
</feature>
<organism evidence="2 3">
    <name type="scientific">Penicillium chermesinum</name>
    <dbReference type="NCBI Taxonomy" id="63820"/>
    <lineage>
        <taxon>Eukaryota</taxon>
        <taxon>Fungi</taxon>
        <taxon>Dikarya</taxon>
        <taxon>Ascomycota</taxon>
        <taxon>Pezizomycotina</taxon>
        <taxon>Eurotiomycetes</taxon>
        <taxon>Eurotiomycetidae</taxon>
        <taxon>Eurotiales</taxon>
        <taxon>Aspergillaceae</taxon>
        <taxon>Penicillium</taxon>
    </lineage>
</organism>
<dbReference type="Proteomes" id="UP001150941">
    <property type="component" value="Unassembled WGS sequence"/>
</dbReference>
<reference evidence="2" key="1">
    <citation type="submission" date="2022-11" db="EMBL/GenBank/DDBJ databases">
        <authorList>
            <person name="Petersen C."/>
        </authorList>
    </citation>
    <scope>NUCLEOTIDE SEQUENCE</scope>
    <source>
        <strain evidence="2">IBT 19713</strain>
    </source>
</reference>
<feature type="compositionally biased region" description="Basic and acidic residues" evidence="1">
    <location>
        <begin position="284"/>
        <end position="298"/>
    </location>
</feature>
<dbReference type="OrthoDB" id="5151921at2759"/>
<reference evidence="2" key="2">
    <citation type="journal article" date="2023" name="IMA Fungus">
        <title>Comparative genomic study of the Penicillium genus elucidates a diverse pangenome and 15 lateral gene transfer events.</title>
        <authorList>
            <person name="Petersen C."/>
            <person name="Sorensen T."/>
            <person name="Nielsen M.R."/>
            <person name="Sondergaard T.E."/>
            <person name="Sorensen J.L."/>
            <person name="Fitzpatrick D.A."/>
            <person name="Frisvad J.C."/>
            <person name="Nielsen K.L."/>
        </authorList>
    </citation>
    <scope>NUCLEOTIDE SEQUENCE</scope>
    <source>
        <strain evidence="2">IBT 19713</strain>
    </source>
</reference>
<protein>
    <submittedName>
        <fullName evidence="2">Uncharacterized protein</fullName>
    </submittedName>
</protein>
<keyword evidence="3" id="KW-1185">Reference proteome</keyword>
<feature type="compositionally biased region" description="Polar residues" evidence="1">
    <location>
        <begin position="191"/>
        <end position="206"/>
    </location>
</feature>
<evidence type="ECO:0000313" key="2">
    <source>
        <dbReference type="EMBL" id="KAJ5219956.1"/>
    </source>
</evidence>
<feature type="compositionally biased region" description="Polar residues" evidence="1">
    <location>
        <begin position="234"/>
        <end position="252"/>
    </location>
</feature>
<gene>
    <name evidence="2" type="ORF">N7468_009160</name>
</gene>
<feature type="compositionally biased region" description="Low complexity" evidence="1">
    <location>
        <begin position="219"/>
        <end position="231"/>
    </location>
</feature>
<feature type="compositionally biased region" description="Basic and acidic residues" evidence="1">
    <location>
        <begin position="145"/>
        <end position="161"/>
    </location>
</feature>
<proteinExistence type="predicted"/>
<dbReference type="AlphaFoldDB" id="A0A9W9NHK0"/>
<dbReference type="RefSeq" id="XP_058326786.1">
    <property type="nucleotide sequence ID" value="XM_058478456.1"/>
</dbReference>